<dbReference type="InterPro" id="IPR009091">
    <property type="entry name" value="RCC1/BLIP-II"/>
</dbReference>
<evidence type="ECO:0000256" key="3">
    <source>
        <dbReference type="ARBA" id="ARBA00022692"/>
    </source>
</evidence>
<feature type="transmembrane region" description="Helical" evidence="6">
    <location>
        <begin position="612"/>
        <end position="628"/>
    </location>
</feature>
<feature type="transmembrane region" description="Helical" evidence="6">
    <location>
        <begin position="683"/>
        <end position="699"/>
    </location>
</feature>
<feature type="transmembrane region" description="Helical" evidence="6">
    <location>
        <begin position="734"/>
        <end position="753"/>
    </location>
</feature>
<dbReference type="InterPro" id="IPR012506">
    <property type="entry name" value="TMEM86B-like"/>
</dbReference>
<gene>
    <name evidence="7" type="primary">TMEM86A</name>
    <name evidence="7" type="ORF">AK812_SmicGene19736</name>
</gene>
<dbReference type="Gene3D" id="2.130.10.30">
    <property type="entry name" value="Regulator of chromosome condensation 1/beta-lactamase-inhibitor protein II"/>
    <property type="match status" value="2"/>
</dbReference>
<name>A0A1Q9DRU6_SYMMI</name>
<dbReference type="AlphaFoldDB" id="A0A1Q9DRU6"/>
<feature type="transmembrane region" description="Helical" evidence="6">
    <location>
        <begin position="659"/>
        <end position="677"/>
    </location>
</feature>
<dbReference type="SUPFAM" id="SSF50985">
    <property type="entry name" value="RCC1/BLIP-II"/>
    <property type="match status" value="2"/>
</dbReference>
<keyword evidence="8" id="KW-1185">Reference proteome</keyword>
<keyword evidence="4 6" id="KW-1133">Transmembrane helix</keyword>
<accession>A0A1Q9DRU6</accession>
<evidence type="ECO:0000256" key="2">
    <source>
        <dbReference type="ARBA" id="ARBA00007375"/>
    </source>
</evidence>
<dbReference type="Pfam" id="PF07947">
    <property type="entry name" value="YhhN"/>
    <property type="match status" value="1"/>
</dbReference>
<evidence type="ECO:0000256" key="4">
    <source>
        <dbReference type="ARBA" id="ARBA00022989"/>
    </source>
</evidence>
<dbReference type="GO" id="GO:0016787">
    <property type="term" value="F:hydrolase activity"/>
    <property type="evidence" value="ECO:0007669"/>
    <property type="project" value="TreeGrafter"/>
</dbReference>
<protein>
    <submittedName>
        <fullName evidence="7">Lysoplasmalogenase-like protein TMEM86A</fullName>
    </submittedName>
</protein>
<proteinExistence type="inferred from homology"/>
<dbReference type="OrthoDB" id="2133758at2759"/>
<feature type="transmembrane region" description="Helical" evidence="6">
    <location>
        <begin position="765"/>
        <end position="784"/>
    </location>
</feature>
<feature type="transmembrane region" description="Helical" evidence="6">
    <location>
        <begin position="711"/>
        <end position="728"/>
    </location>
</feature>
<evidence type="ECO:0000313" key="8">
    <source>
        <dbReference type="Proteomes" id="UP000186817"/>
    </source>
</evidence>
<dbReference type="Proteomes" id="UP000186817">
    <property type="component" value="Unassembled WGS sequence"/>
</dbReference>
<evidence type="ECO:0000313" key="7">
    <source>
        <dbReference type="EMBL" id="OLP97889.1"/>
    </source>
</evidence>
<organism evidence="7 8">
    <name type="scientific">Symbiodinium microadriaticum</name>
    <name type="common">Dinoflagellate</name>
    <name type="synonym">Zooxanthella microadriatica</name>
    <dbReference type="NCBI Taxonomy" id="2951"/>
    <lineage>
        <taxon>Eukaryota</taxon>
        <taxon>Sar</taxon>
        <taxon>Alveolata</taxon>
        <taxon>Dinophyceae</taxon>
        <taxon>Suessiales</taxon>
        <taxon>Symbiodiniaceae</taxon>
        <taxon>Symbiodinium</taxon>
    </lineage>
</organism>
<feature type="transmembrane region" description="Helical" evidence="6">
    <location>
        <begin position="575"/>
        <end position="592"/>
    </location>
</feature>
<comment type="similarity">
    <text evidence="2">Belongs to the TMEM86 family.</text>
</comment>
<reference evidence="7 8" key="1">
    <citation type="submission" date="2016-02" db="EMBL/GenBank/DDBJ databases">
        <title>Genome analysis of coral dinoflagellate symbionts highlights evolutionary adaptations to a symbiotic lifestyle.</title>
        <authorList>
            <person name="Aranda M."/>
            <person name="Li Y."/>
            <person name="Liew Y.J."/>
            <person name="Baumgarten S."/>
            <person name="Simakov O."/>
            <person name="Wilson M."/>
            <person name="Piel J."/>
            <person name="Ashoor H."/>
            <person name="Bougouffa S."/>
            <person name="Bajic V.B."/>
            <person name="Ryu T."/>
            <person name="Ravasi T."/>
            <person name="Bayer T."/>
            <person name="Micklem G."/>
            <person name="Kim H."/>
            <person name="Bhak J."/>
            <person name="Lajeunesse T.C."/>
            <person name="Voolstra C.R."/>
        </authorList>
    </citation>
    <scope>NUCLEOTIDE SEQUENCE [LARGE SCALE GENOMIC DNA]</scope>
    <source>
        <strain evidence="7 8">CCMP2467</strain>
    </source>
</reference>
<evidence type="ECO:0000256" key="6">
    <source>
        <dbReference type="SAM" id="Phobius"/>
    </source>
</evidence>
<keyword evidence="5 6" id="KW-0472">Membrane</keyword>
<dbReference type="PANTHER" id="PTHR31885">
    <property type="entry name" value="GH04784P"/>
    <property type="match status" value="1"/>
</dbReference>
<sequence>MSITVDVGLLSGKTATVKAALDEEVGALKRRAQIALGVGGGRLVDSSGSVLDACAPIKCTRLQNGDLLTLHISRVQVQASATAFAAIRGDGSVVTWGSDGNGGDSSAVPDQLQNVQHIQACGAFAAVLDDGSAVTWGSAVHGGDSSAVQDQLKNVQQIQASYGALAAILGDGSVVTWGSAAHGGDSSAVQDQLKNVLQIQASSMAFAAILGDGSVVTWGAATNGGDSSAVQDQLTNVRQINAVVNLLGGAFAAILGDGSVVTWGGAAYGGDSSAVQDQLKNVQQIQASYFAFAAVLGDGSVVTWGSASDGGDSGAVQDQLKNVQQVQASHFAFAAVLDDGSVVTWGNAACGADSSAVQDQLKNVQQIQASSVAFAAVLDDGSVVTWGSALHGGDSSAVQDQLKNVQQIQASVSAFAAILRDGSVVTWGNAAHGGDSSAVQDQLKNVLQIQASSMAFAAILGDGSIVTWGSSAQGGDSSAVQDLLKLLSAGRLLRDAEVLGEAAARGDDGRALIDIVRCEPQPLLAPPPAAPLGPEDIVASVITDRYTKELNPRAEAHRNNRAFFMAISGKNLHQVYMTKLHLGVLYGCRWIYKQAQRSKARHTCPMNKPLTLLLWAVLLLELLGRAIPLPEADFVLKPLLMPILVGAFLLGSPKHSQRILVTAALFFSWLGDIFLLFEGYFVFGLASFLIAHIMYVVIFQKERGTLLLRRPWISVPFLLLTIAFYWFARKRLGSMTVPVLGYITVICMMALAAINRYGTATQQSFQWTVAGALFFMSSDLMIGIDKFITRIPMADVWIMLTYVIGQYAIVRGISEA</sequence>
<feature type="transmembrane region" description="Helical" evidence="6">
    <location>
        <begin position="634"/>
        <end position="652"/>
    </location>
</feature>
<dbReference type="EMBL" id="LSRX01000417">
    <property type="protein sequence ID" value="OLP97889.1"/>
    <property type="molecule type" value="Genomic_DNA"/>
</dbReference>
<dbReference type="GO" id="GO:0016020">
    <property type="term" value="C:membrane"/>
    <property type="evidence" value="ECO:0007669"/>
    <property type="project" value="UniProtKB-SubCell"/>
</dbReference>
<comment type="subcellular location">
    <subcellularLocation>
        <location evidence="1">Membrane</location>
        <topology evidence="1">Multi-pass membrane protein</topology>
    </subcellularLocation>
</comment>
<keyword evidence="3 6" id="KW-0812">Transmembrane</keyword>
<evidence type="ECO:0000256" key="1">
    <source>
        <dbReference type="ARBA" id="ARBA00004141"/>
    </source>
</evidence>
<evidence type="ECO:0000256" key="5">
    <source>
        <dbReference type="ARBA" id="ARBA00023136"/>
    </source>
</evidence>
<dbReference type="PANTHER" id="PTHR31885:SF6">
    <property type="entry name" value="GH04784P"/>
    <property type="match status" value="1"/>
</dbReference>
<feature type="transmembrane region" description="Helical" evidence="6">
    <location>
        <begin position="796"/>
        <end position="814"/>
    </location>
</feature>
<comment type="caution">
    <text evidence="7">The sequence shown here is derived from an EMBL/GenBank/DDBJ whole genome shotgun (WGS) entry which is preliminary data.</text>
</comment>